<reference evidence="1 2" key="1">
    <citation type="submission" date="2019-06" db="EMBL/GenBank/DDBJ databases">
        <title>Sorghum-associated microbial communities from plants grown in Nebraska, USA.</title>
        <authorList>
            <person name="Schachtman D."/>
        </authorList>
    </citation>
    <scope>NUCLEOTIDE SEQUENCE [LARGE SCALE GENOMIC DNA]</scope>
    <source>
        <strain evidence="1 2">1209</strain>
    </source>
</reference>
<keyword evidence="2" id="KW-1185">Reference proteome</keyword>
<dbReference type="AlphaFoldDB" id="A0A561Q376"/>
<gene>
    <name evidence="1" type="ORF">FHW36_101746</name>
</gene>
<name>A0A561Q376_9BACT</name>
<protein>
    <submittedName>
        <fullName evidence="1">Uncharacterized protein</fullName>
    </submittedName>
</protein>
<sequence>MLSKYYAMLMLVFLTRQTKSIRVDMGSDLNNYNTQYVYKLLLLSLRYSSEPFGCISPG</sequence>
<organism evidence="1 2">
    <name type="scientific">Chitinophaga polysaccharea</name>
    <dbReference type="NCBI Taxonomy" id="1293035"/>
    <lineage>
        <taxon>Bacteria</taxon>
        <taxon>Pseudomonadati</taxon>
        <taxon>Bacteroidota</taxon>
        <taxon>Chitinophagia</taxon>
        <taxon>Chitinophagales</taxon>
        <taxon>Chitinophagaceae</taxon>
        <taxon>Chitinophaga</taxon>
    </lineage>
</organism>
<comment type="caution">
    <text evidence="1">The sequence shown here is derived from an EMBL/GenBank/DDBJ whole genome shotgun (WGS) entry which is preliminary data.</text>
</comment>
<dbReference type="EMBL" id="VIWO01000001">
    <property type="protein sequence ID" value="TWF44824.1"/>
    <property type="molecule type" value="Genomic_DNA"/>
</dbReference>
<evidence type="ECO:0000313" key="1">
    <source>
        <dbReference type="EMBL" id="TWF44824.1"/>
    </source>
</evidence>
<evidence type="ECO:0000313" key="2">
    <source>
        <dbReference type="Proteomes" id="UP000320811"/>
    </source>
</evidence>
<accession>A0A561Q376</accession>
<proteinExistence type="predicted"/>
<dbReference type="Proteomes" id="UP000320811">
    <property type="component" value="Unassembled WGS sequence"/>
</dbReference>